<reference evidence="4 5" key="1">
    <citation type="submission" date="2018-11" db="EMBL/GenBank/DDBJ databases">
        <authorList>
            <consortium name="Pathogen Informatics"/>
        </authorList>
    </citation>
    <scope>NUCLEOTIDE SEQUENCE [LARGE SCALE GENOMIC DNA]</scope>
</reference>
<dbReference type="PANTHER" id="PTHR22878:SF63">
    <property type="entry name" value="DYNEIN AXONEMAL HEAVY CHAIN 10"/>
    <property type="match status" value="1"/>
</dbReference>
<dbReference type="OrthoDB" id="5593012at2759"/>
<evidence type="ECO:0000313" key="5">
    <source>
        <dbReference type="Proteomes" id="UP000281553"/>
    </source>
</evidence>
<dbReference type="InterPro" id="IPR041589">
    <property type="entry name" value="DNAH3_AAA_lid_1"/>
</dbReference>
<accession>A0A3P7P2G2</accession>
<dbReference type="GO" id="GO:0007018">
    <property type="term" value="P:microtubule-based movement"/>
    <property type="evidence" value="ECO:0007669"/>
    <property type="project" value="InterPro"/>
</dbReference>
<dbReference type="SUPFAM" id="SSF52540">
    <property type="entry name" value="P-loop containing nucleoside triphosphate hydrolases"/>
    <property type="match status" value="1"/>
</dbReference>
<evidence type="ECO:0000259" key="3">
    <source>
        <dbReference type="Pfam" id="PF17857"/>
    </source>
</evidence>
<evidence type="ECO:0000256" key="1">
    <source>
        <dbReference type="SAM" id="MobiDB-lite"/>
    </source>
</evidence>
<protein>
    <recommendedName>
        <fullName evidence="6">AAA+ ATPase domain-containing protein</fullName>
    </recommendedName>
</protein>
<evidence type="ECO:0000313" key="4">
    <source>
        <dbReference type="EMBL" id="VDN14492.1"/>
    </source>
</evidence>
<dbReference type="FunFam" id="1.20.920.30:FF:000002">
    <property type="entry name" value="Dynein axonemal heavy chain 3"/>
    <property type="match status" value="1"/>
</dbReference>
<dbReference type="InterPro" id="IPR027417">
    <property type="entry name" value="P-loop_NTPase"/>
</dbReference>
<dbReference type="GO" id="GO:0045505">
    <property type="term" value="F:dynein intermediate chain binding"/>
    <property type="evidence" value="ECO:0007669"/>
    <property type="project" value="InterPro"/>
</dbReference>
<feature type="domain" description="Dynein heavy chain AAA 5 extension" evidence="2">
    <location>
        <begin position="65"/>
        <end position="144"/>
    </location>
</feature>
<sequence length="523" mass="58816">MPTLASIVNQAQRDSSAELLKKVLAQQEVPEDGEKTGGGGKPPPSPAPSAATTLTEMKPEKIGFDTPEVIEAIFMHCLIWTMAGPLKLEDQYIVDEAIKTLSGLPNLDEGEGMPSVNPGVIPSHFPHLLDYMFDLEEFKWVAWRRLVPEYVYRNDLPYPEILVPTVETVRLEWILKENFLLNRPILIVGDTGTSKTATALATIQSLNPETTTSLVINFSSRTTAKDVLRSLNANVEKRSKGVYGPMPGKKLIVFIDDLNMPQEDTYGTQQPIALMRMILGRGGLFEQGKDLVWRSLKDMTYMGGMGPPGGGRRSLDPRFTSFFSLFYCLQPSADSLTKIFGSIISGYFSNGFSKKLQSMVEGLTQMSIESYFIIKEKMLPTPAKFHYTFNLRDISRLFQGMCQASPDRFKGPKKILRLWRHEALRSYYDRLINDTDRNTVMGILHETMDKYFPGDIAYALMDPLIFGDYWSAALEEETKFYEDIQDYDVCKAVAEEVCAFILLPIPTPPSTHETDSCVPEFLV</sequence>
<dbReference type="Gene3D" id="1.20.920.30">
    <property type="match status" value="1"/>
</dbReference>
<gene>
    <name evidence="4" type="ORF">DILT_LOCUS10323</name>
</gene>
<feature type="region of interest" description="Disordered" evidence="1">
    <location>
        <begin position="25"/>
        <end position="56"/>
    </location>
</feature>
<evidence type="ECO:0000259" key="2">
    <source>
        <dbReference type="Pfam" id="PF17852"/>
    </source>
</evidence>
<evidence type="ECO:0008006" key="6">
    <source>
        <dbReference type="Google" id="ProtNLM"/>
    </source>
</evidence>
<dbReference type="Gene3D" id="1.10.472.130">
    <property type="match status" value="1"/>
</dbReference>
<organism evidence="4 5">
    <name type="scientific">Dibothriocephalus latus</name>
    <name type="common">Fish tapeworm</name>
    <name type="synonym">Diphyllobothrium latum</name>
    <dbReference type="NCBI Taxonomy" id="60516"/>
    <lineage>
        <taxon>Eukaryota</taxon>
        <taxon>Metazoa</taxon>
        <taxon>Spiralia</taxon>
        <taxon>Lophotrochozoa</taxon>
        <taxon>Platyhelminthes</taxon>
        <taxon>Cestoda</taxon>
        <taxon>Eucestoda</taxon>
        <taxon>Diphyllobothriidea</taxon>
        <taxon>Diphyllobothriidae</taxon>
        <taxon>Dibothriocephalus</taxon>
    </lineage>
</organism>
<dbReference type="Gene3D" id="3.40.50.300">
    <property type="entry name" value="P-loop containing nucleotide triphosphate hydrolases"/>
    <property type="match status" value="1"/>
</dbReference>
<dbReference type="InterPro" id="IPR026983">
    <property type="entry name" value="DHC"/>
</dbReference>
<feature type="domain" description="Dynein heavy chain 3 AAA+ lid" evidence="3">
    <location>
        <begin position="374"/>
        <end position="453"/>
    </location>
</feature>
<dbReference type="Pfam" id="PF17857">
    <property type="entry name" value="AAA_lid_1"/>
    <property type="match status" value="1"/>
</dbReference>
<dbReference type="Pfam" id="PF12775">
    <property type="entry name" value="AAA_7"/>
    <property type="match status" value="1"/>
</dbReference>
<dbReference type="GO" id="GO:0051959">
    <property type="term" value="F:dynein light intermediate chain binding"/>
    <property type="evidence" value="ECO:0007669"/>
    <property type="project" value="InterPro"/>
</dbReference>
<dbReference type="GO" id="GO:0030286">
    <property type="term" value="C:dynein complex"/>
    <property type="evidence" value="ECO:0007669"/>
    <property type="project" value="InterPro"/>
</dbReference>
<dbReference type="InterPro" id="IPR041466">
    <property type="entry name" value="Dynein_AAA5_ext"/>
</dbReference>
<proteinExistence type="predicted"/>
<dbReference type="Pfam" id="PF17852">
    <property type="entry name" value="Dynein_AAA_lid"/>
    <property type="match status" value="1"/>
</dbReference>
<dbReference type="AlphaFoldDB" id="A0A3P7P2G2"/>
<dbReference type="EMBL" id="UYRU01059433">
    <property type="protein sequence ID" value="VDN14492.1"/>
    <property type="molecule type" value="Genomic_DNA"/>
</dbReference>
<keyword evidence="5" id="KW-1185">Reference proteome</keyword>
<name>A0A3P7P2G2_DIBLA</name>
<dbReference type="PANTHER" id="PTHR22878">
    <property type="entry name" value="DYNEIN HEAVY CHAIN 6, AXONEMAL-LIKE-RELATED"/>
    <property type="match status" value="1"/>
</dbReference>
<dbReference type="Proteomes" id="UP000281553">
    <property type="component" value="Unassembled WGS sequence"/>
</dbReference>